<sequence length="236" mass="25699">MAMADTDTKIQQGQRIQTISDRVWNIYEQIREVSNLTVNAKLAVKKATKVNVEAMKTNLNGFKELCVDAQLKESISGICHDLDYMPFDGTTQLFIAHNVKQTTSNKIEFVCCAVRKYEYREQYVCDYCLSTFTYSKFIDYGGVVAGAGIGAAGVIIGTISIGSAFVTGGVSLAILGAIGGITGLGATAFGGAILSAAMDTDIEERFKEILEASFLYELVQRGHAVIHDRILFITHD</sequence>
<organism evidence="3 4">
    <name type="scientific">Adineta steineri</name>
    <dbReference type="NCBI Taxonomy" id="433720"/>
    <lineage>
        <taxon>Eukaryota</taxon>
        <taxon>Metazoa</taxon>
        <taxon>Spiralia</taxon>
        <taxon>Gnathifera</taxon>
        <taxon>Rotifera</taxon>
        <taxon>Eurotatoria</taxon>
        <taxon>Bdelloidea</taxon>
        <taxon>Adinetida</taxon>
        <taxon>Adinetidae</taxon>
        <taxon>Adineta</taxon>
    </lineage>
</organism>
<keyword evidence="1" id="KW-1133">Transmembrane helix</keyword>
<evidence type="ECO:0000313" key="2">
    <source>
        <dbReference type="EMBL" id="CAF0988338.1"/>
    </source>
</evidence>
<accession>A0A819SNY6</accession>
<dbReference type="EMBL" id="CAJNON010000116">
    <property type="protein sequence ID" value="CAF0988338.1"/>
    <property type="molecule type" value="Genomic_DNA"/>
</dbReference>
<protein>
    <submittedName>
        <fullName evidence="3">Uncharacterized protein</fullName>
    </submittedName>
</protein>
<evidence type="ECO:0000313" key="4">
    <source>
        <dbReference type="Proteomes" id="UP000663881"/>
    </source>
</evidence>
<keyword evidence="1" id="KW-0472">Membrane</keyword>
<gene>
    <name evidence="3" type="ORF">OKA104_LOCUS33682</name>
    <name evidence="2" type="ORF">VCS650_LOCUS14056</name>
</gene>
<proteinExistence type="predicted"/>
<dbReference type="EMBL" id="CAJOAY010004349">
    <property type="protein sequence ID" value="CAF4066086.1"/>
    <property type="molecule type" value="Genomic_DNA"/>
</dbReference>
<dbReference type="AlphaFoldDB" id="A0A819SNY6"/>
<evidence type="ECO:0000313" key="3">
    <source>
        <dbReference type="EMBL" id="CAF4066086.1"/>
    </source>
</evidence>
<dbReference type="Proteomes" id="UP000663891">
    <property type="component" value="Unassembled WGS sequence"/>
</dbReference>
<evidence type="ECO:0000256" key="1">
    <source>
        <dbReference type="SAM" id="Phobius"/>
    </source>
</evidence>
<reference evidence="3" key="1">
    <citation type="submission" date="2021-02" db="EMBL/GenBank/DDBJ databases">
        <authorList>
            <person name="Nowell W R."/>
        </authorList>
    </citation>
    <scope>NUCLEOTIDE SEQUENCE</scope>
</reference>
<name>A0A819SNY6_9BILA</name>
<dbReference type="Proteomes" id="UP000663881">
    <property type="component" value="Unassembled WGS sequence"/>
</dbReference>
<keyword evidence="1" id="KW-0812">Transmembrane</keyword>
<comment type="caution">
    <text evidence="3">The sequence shown here is derived from an EMBL/GenBank/DDBJ whole genome shotgun (WGS) entry which is preliminary data.</text>
</comment>
<feature type="transmembrane region" description="Helical" evidence="1">
    <location>
        <begin position="143"/>
        <end position="166"/>
    </location>
</feature>
<feature type="transmembrane region" description="Helical" evidence="1">
    <location>
        <begin position="172"/>
        <end position="197"/>
    </location>
</feature>